<dbReference type="InParanoid" id="Q4MYN1"/>
<dbReference type="STRING" id="5875.Q4MYN1"/>
<sequence>MYTTLFFILFTVYTRCFCVILPENYHNNTQRTDYLNSHVGFGFDLVEGNPLDSFNDLNTFGFRSPIIVQPYITRDIGNIIIKRNNGIWVRKSNNCTQNYEPRDIERGSDLVRELFNDFSLDSPFSEELWNRNSKGLGLNDITFNKSKFKIVKCYCSLYESGLITPFHGELRGEFVEMVGKLPNTVESTECPIDIFITELESCKNLRIWINLFKTYGTHITTYAMTGGKFINMESVVNINLQARDSDIKNTKAKRTGEASSEFSEIFRRRIKGNKIKKHLWVIGGSFVNNLEQIDPKMFSKWVKTIDKRPMPIKARFSELSMFFPEKHETYMKAVEYYEQISGIKKLNN</sequence>
<keyword evidence="1" id="KW-0732">Signal</keyword>
<proteinExistence type="predicted"/>
<dbReference type="InterPro" id="IPR020864">
    <property type="entry name" value="MACPF"/>
</dbReference>
<evidence type="ECO:0000313" key="3">
    <source>
        <dbReference type="EMBL" id="EAN30651.1"/>
    </source>
</evidence>
<feature type="domain" description="MACPF" evidence="2">
    <location>
        <begin position="22"/>
        <end position="348"/>
    </location>
</feature>
<evidence type="ECO:0000259" key="2">
    <source>
        <dbReference type="PROSITE" id="PS51412"/>
    </source>
</evidence>
<evidence type="ECO:0000256" key="1">
    <source>
        <dbReference type="SAM" id="SignalP"/>
    </source>
</evidence>
<dbReference type="Proteomes" id="UP000001949">
    <property type="component" value="Unassembled WGS sequence"/>
</dbReference>
<dbReference type="GeneID" id="3499743"/>
<dbReference type="eggNOG" id="ENOG502QYBC">
    <property type="taxonomic scope" value="Eukaryota"/>
</dbReference>
<feature type="signal peptide" evidence="1">
    <location>
        <begin position="1"/>
        <end position="16"/>
    </location>
</feature>
<comment type="caution">
    <text evidence="3">The sequence shown here is derived from an EMBL/GenBank/DDBJ whole genome shotgun (WGS) entry which is preliminary data.</text>
</comment>
<dbReference type="RefSeq" id="XP_762934.1">
    <property type="nucleotide sequence ID" value="XM_757841.1"/>
</dbReference>
<feature type="chain" id="PRO_5004241277" description="MACPF domain-containing protein" evidence="1">
    <location>
        <begin position="17"/>
        <end position="348"/>
    </location>
</feature>
<keyword evidence="4" id="KW-1185">Reference proteome</keyword>
<accession>Q4MYN1</accession>
<dbReference type="VEuPathDB" id="PiroplasmaDB:TpMuguga_03g00810"/>
<gene>
    <name evidence="3" type="ordered locus">TP03_0810</name>
</gene>
<dbReference type="PROSITE" id="PS51412">
    <property type="entry name" value="MACPF_2"/>
    <property type="match status" value="1"/>
</dbReference>
<evidence type="ECO:0000313" key="4">
    <source>
        <dbReference type="Proteomes" id="UP000001949"/>
    </source>
</evidence>
<reference evidence="3 4" key="1">
    <citation type="journal article" date="2005" name="Science">
        <title>Genome sequence of Theileria parva, a bovine pathogen that transforms lymphocytes.</title>
        <authorList>
            <person name="Gardner M.J."/>
            <person name="Bishop R."/>
            <person name="Shah T."/>
            <person name="de Villiers E.P."/>
            <person name="Carlton J.M."/>
            <person name="Hall N."/>
            <person name="Ren Q."/>
            <person name="Paulsen I.T."/>
            <person name="Pain A."/>
            <person name="Berriman M."/>
            <person name="Wilson R.J.M."/>
            <person name="Sato S."/>
            <person name="Ralph S.A."/>
            <person name="Mann D.J."/>
            <person name="Xiong Z."/>
            <person name="Shallom S.J."/>
            <person name="Weidman J."/>
            <person name="Jiang L."/>
            <person name="Lynn J."/>
            <person name="Weaver B."/>
            <person name="Shoaibi A."/>
            <person name="Domingo A.R."/>
            <person name="Wasawo D."/>
            <person name="Crabtree J."/>
            <person name="Wortman J.R."/>
            <person name="Haas B."/>
            <person name="Angiuoli S.V."/>
            <person name="Creasy T.H."/>
            <person name="Lu C."/>
            <person name="Suh B."/>
            <person name="Silva J.C."/>
            <person name="Utterback T.R."/>
            <person name="Feldblyum T.V."/>
            <person name="Pertea M."/>
            <person name="Allen J."/>
            <person name="Nierman W.C."/>
            <person name="Taracha E.L.N."/>
            <person name="Salzberg S.L."/>
            <person name="White O.R."/>
            <person name="Fitzhugh H.A."/>
            <person name="Morzaria S."/>
            <person name="Venter J.C."/>
            <person name="Fraser C.M."/>
            <person name="Nene V."/>
        </authorList>
    </citation>
    <scope>NUCLEOTIDE SEQUENCE [LARGE SCALE GENOMIC DNA]</scope>
    <source>
        <strain evidence="3 4">Muguga</strain>
    </source>
</reference>
<dbReference type="AlphaFoldDB" id="Q4MYN1"/>
<dbReference type="EMBL" id="AAGK01000006">
    <property type="protein sequence ID" value="EAN30651.1"/>
    <property type="molecule type" value="Genomic_DNA"/>
</dbReference>
<dbReference type="KEGG" id="tpv:TP03_0810"/>
<dbReference type="Pfam" id="PF01823">
    <property type="entry name" value="MACPF"/>
    <property type="match status" value="1"/>
</dbReference>
<protein>
    <recommendedName>
        <fullName evidence="2">MACPF domain-containing protein</fullName>
    </recommendedName>
</protein>
<name>Q4MYN1_THEPA</name>
<organism evidence="3 4">
    <name type="scientific">Theileria parva</name>
    <name type="common">East coast fever infection agent</name>
    <dbReference type="NCBI Taxonomy" id="5875"/>
    <lineage>
        <taxon>Eukaryota</taxon>
        <taxon>Sar</taxon>
        <taxon>Alveolata</taxon>
        <taxon>Apicomplexa</taxon>
        <taxon>Aconoidasida</taxon>
        <taxon>Piroplasmida</taxon>
        <taxon>Theileriidae</taxon>
        <taxon>Theileria</taxon>
    </lineage>
</organism>
<dbReference type="OMA" id="KFINMES"/>